<dbReference type="EMBL" id="QQAV01000001">
    <property type="protein sequence ID" value="RDI29293.1"/>
    <property type="molecule type" value="Genomic_DNA"/>
</dbReference>
<dbReference type="Pfam" id="PF04085">
    <property type="entry name" value="MreC"/>
    <property type="match status" value="1"/>
</dbReference>
<evidence type="ECO:0000256" key="1">
    <source>
        <dbReference type="ARBA" id="ARBA00009369"/>
    </source>
</evidence>
<dbReference type="InterPro" id="IPR042177">
    <property type="entry name" value="Cell/Rod_1"/>
</dbReference>
<dbReference type="GO" id="GO:0008360">
    <property type="term" value="P:regulation of cell shape"/>
    <property type="evidence" value="ECO:0007669"/>
    <property type="project" value="UniProtKB-KW"/>
</dbReference>
<evidence type="ECO:0000256" key="2">
    <source>
        <dbReference type="ARBA" id="ARBA00013855"/>
    </source>
</evidence>
<dbReference type="OrthoDB" id="9808025at2"/>
<feature type="compositionally biased region" description="Low complexity" evidence="5">
    <location>
        <begin position="325"/>
        <end position="346"/>
    </location>
</feature>
<evidence type="ECO:0000256" key="5">
    <source>
        <dbReference type="SAM" id="MobiDB-lite"/>
    </source>
</evidence>
<dbReference type="Gene3D" id="2.40.10.340">
    <property type="entry name" value="Rod shape-determining protein MreC, domain 1"/>
    <property type="match status" value="1"/>
</dbReference>
<dbReference type="RefSeq" id="WP_114801940.1">
    <property type="nucleotide sequence ID" value="NZ_QQAV01000001.1"/>
</dbReference>
<protein>
    <recommendedName>
        <fullName evidence="2">Cell shape-determining protein MreC</fullName>
    </recommendedName>
    <alternativeName>
        <fullName evidence="4">Cell shape protein MreC</fullName>
    </alternativeName>
</protein>
<dbReference type="InterPro" id="IPR042175">
    <property type="entry name" value="Cell/Rod_MreC_2"/>
</dbReference>
<dbReference type="Gene3D" id="2.40.10.350">
    <property type="entry name" value="Rod shape-determining protein MreC, domain 2"/>
    <property type="match status" value="1"/>
</dbReference>
<keyword evidence="3" id="KW-0133">Cell shape</keyword>
<dbReference type="NCBIfam" id="TIGR00219">
    <property type="entry name" value="mreC"/>
    <property type="match status" value="1"/>
</dbReference>
<reference evidence="7 8" key="1">
    <citation type="submission" date="2018-07" db="EMBL/GenBank/DDBJ databases">
        <title>Genomic Encyclopedia of Type Strains, Phase IV (KMG-IV): sequencing the most valuable type-strain genomes for metagenomic binning, comparative biology and taxonomic classification.</title>
        <authorList>
            <person name="Goeker M."/>
        </authorList>
    </citation>
    <scope>NUCLEOTIDE SEQUENCE [LARGE SCALE GENOMIC DNA]</scope>
    <source>
        <strain evidence="7 8">DSM 21352</strain>
    </source>
</reference>
<comment type="caution">
    <text evidence="7">The sequence shown here is derived from an EMBL/GenBank/DDBJ whole genome shotgun (WGS) entry which is preliminary data.</text>
</comment>
<organism evidence="7 8">
    <name type="scientific">Pseudacidovorax intermedius</name>
    <dbReference type="NCBI Taxonomy" id="433924"/>
    <lineage>
        <taxon>Bacteria</taxon>
        <taxon>Pseudomonadati</taxon>
        <taxon>Pseudomonadota</taxon>
        <taxon>Betaproteobacteria</taxon>
        <taxon>Burkholderiales</taxon>
        <taxon>Comamonadaceae</taxon>
        <taxon>Pseudacidovorax</taxon>
    </lineage>
</organism>
<evidence type="ECO:0000256" key="3">
    <source>
        <dbReference type="ARBA" id="ARBA00022960"/>
    </source>
</evidence>
<evidence type="ECO:0000259" key="6">
    <source>
        <dbReference type="Pfam" id="PF04085"/>
    </source>
</evidence>
<dbReference type="PANTHER" id="PTHR34138:SF1">
    <property type="entry name" value="CELL SHAPE-DETERMINING PROTEIN MREC"/>
    <property type="match status" value="1"/>
</dbReference>
<evidence type="ECO:0000313" key="7">
    <source>
        <dbReference type="EMBL" id="RDI29293.1"/>
    </source>
</evidence>
<dbReference type="InterPro" id="IPR007221">
    <property type="entry name" value="MreC"/>
</dbReference>
<feature type="domain" description="Rod shape-determining protein MreC beta-barrel core" evidence="6">
    <location>
        <begin position="132"/>
        <end position="280"/>
    </location>
</feature>
<evidence type="ECO:0000256" key="4">
    <source>
        <dbReference type="ARBA" id="ARBA00032089"/>
    </source>
</evidence>
<sequence>MPLGTLDRSAPPLFNQGPSALSRFVFCSALAVFLMVADARFDVVAPVRTALGTLLFPLQWAVLKPVQWVSAANRQFEDLATAQRNEADARRRLVLQSERASQADALARENARLRTLLELRQNAPTPGRAAEVLYDAADPYTRKVVIDQGQVHGIAAGSPVIDEQGVLGQVTRVMAFSSEVTLVIDRDLSIPVQNTRTGARSVAFGDAGPHSAGMELRFTAANADVREGDMLSTSGVDGVYPAGLPVARVDRIDRRADTAFARIHCVPLARVGAARYVMVLTPVGEAPPVVRPSPAAATGDARKSDRPGRRNDTPASTLPAPASRPGTPAVSPAPAAPAQTPRASTSRPPAAGGAAP</sequence>
<name>A0A370FPT6_9BURK</name>
<gene>
    <name evidence="7" type="ORF">DFR41_1011049</name>
</gene>
<dbReference type="GO" id="GO:0005886">
    <property type="term" value="C:plasma membrane"/>
    <property type="evidence" value="ECO:0007669"/>
    <property type="project" value="TreeGrafter"/>
</dbReference>
<comment type="similarity">
    <text evidence="1">Belongs to the MreC family.</text>
</comment>
<dbReference type="PANTHER" id="PTHR34138">
    <property type="entry name" value="CELL SHAPE-DETERMINING PROTEIN MREC"/>
    <property type="match status" value="1"/>
</dbReference>
<feature type="compositionally biased region" description="Basic and acidic residues" evidence="5">
    <location>
        <begin position="300"/>
        <end position="312"/>
    </location>
</feature>
<evidence type="ECO:0000313" key="8">
    <source>
        <dbReference type="Proteomes" id="UP000255265"/>
    </source>
</evidence>
<proteinExistence type="inferred from homology"/>
<dbReference type="Proteomes" id="UP000255265">
    <property type="component" value="Unassembled WGS sequence"/>
</dbReference>
<dbReference type="InterPro" id="IPR055342">
    <property type="entry name" value="MreC_beta-barrel_core"/>
</dbReference>
<feature type="compositionally biased region" description="Low complexity" evidence="5">
    <location>
        <begin position="286"/>
        <end position="297"/>
    </location>
</feature>
<keyword evidence="8" id="KW-1185">Reference proteome</keyword>
<accession>A0A370FPT6</accession>
<feature type="region of interest" description="Disordered" evidence="5">
    <location>
        <begin position="285"/>
        <end position="356"/>
    </location>
</feature>
<dbReference type="AlphaFoldDB" id="A0A370FPT6"/>